<protein>
    <submittedName>
        <fullName evidence="2">Uncharacterized protein</fullName>
    </submittedName>
</protein>
<accession>A0A0J1HX05</accession>
<keyword evidence="1" id="KW-0472">Membrane</keyword>
<dbReference type="Proteomes" id="UP000035904">
    <property type="component" value="Unassembled WGS sequence"/>
</dbReference>
<dbReference type="PATRIC" id="fig|1392.242.peg.5585"/>
<dbReference type="EMBL" id="LDPG01000007">
    <property type="protein sequence ID" value="KLV18262.1"/>
    <property type="molecule type" value="Genomic_DNA"/>
</dbReference>
<comment type="caution">
    <text evidence="2">The sequence shown here is derived from an EMBL/GenBank/DDBJ whole genome shotgun (WGS) entry which is preliminary data.</text>
</comment>
<sequence length="77" mass="8600">MAIFLLLLALGLLLQLFVEDTSSPFCSIATSVTFLSYVIGVNTLILVVLIMVTALAFYYEFKNIVNIIISYIKYVTN</sequence>
<evidence type="ECO:0000313" key="3">
    <source>
        <dbReference type="Proteomes" id="UP000035904"/>
    </source>
</evidence>
<evidence type="ECO:0000256" key="1">
    <source>
        <dbReference type="SAM" id="Phobius"/>
    </source>
</evidence>
<reference evidence="2 3" key="1">
    <citation type="submission" date="2015-05" db="EMBL/GenBank/DDBJ databases">
        <title>Whole genome sequence and identification of bacterial endophytes from Costus igneus.</title>
        <authorList>
            <person name="Lee Y.P."/>
            <person name="Gan H.M."/>
            <person name="Eng W."/>
            <person name="Wheatley M.S."/>
            <person name="Caraballo A."/>
            <person name="Polter S."/>
            <person name="Savka M.A."/>
            <person name="Hudson A.O."/>
        </authorList>
    </citation>
    <scope>NUCLEOTIDE SEQUENCE [LARGE SCALE GENOMIC DNA]</scope>
    <source>
        <strain evidence="2 3">RIT375</strain>
    </source>
</reference>
<organism evidence="2 3">
    <name type="scientific">Bacillus anthracis</name>
    <name type="common">anthrax bacterium</name>
    <dbReference type="NCBI Taxonomy" id="1392"/>
    <lineage>
        <taxon>Bacteria</taxon>
        <taxon>Bacillati</taxon>
        <taxon>Bacillota</taxon>
        <taxon>Bacilli</taxon>
        <taxon>Bacillales</taxon>
        <taxon>Bacillaceae</taxon>
        <taxon>Bacillus</taxon>
        <taxon>Bacillus cereus group</taxon>
    </lineage>
</organism>
<keyword evidence="1" id="KW-0812">Transmembrane</keyword>
<gene>
    <name evidence="2" type="ORF">ABW01_12825</name>
</gene>
<evidence type="ECO:0000313" key="2">
    <source>
        <dbReference type="EMBL" id="KLV18262.1"/>
    </source>
</evidence>
<name>A0A0J1HX05_BACAN</name>
<feature type="transmembrane region" description="Helical" evidence="1">
    <location>
        <begin position="34"/>
        <end position="59"/>
    </location>
</feature>
<keyword evidence="1" id="KW-1133">Transmembrane helix</keyword>
<dbReference type="RefSeq" id="WP_047956610.1">
    <property type="nucleotide sequence ID" value="NZ_LDPG01000007.1"/>
</dbReference>
<proteinExistence type="predicted"/>
<dbReference type="AlphaFoldDB" id="A0A0J1HX05"/>